<feature type="domain" description="FYVE-type" evidence="9">
    <location>
        <begin position="577"/>
        <end position="639"/>
    </location>
</feature>
<dbReference type="PROSITE" id="PS50003">
    <property type="entry name" value="PH_DOMAIN"/>
    <property type="match status" value="1"/>
</dbReference>
<dbReference type="InterPro" id="IPR000408">
    <property type="entry name" value="Reg_chr_condens"/>
</dbReference>
<dbReference type="InterPro" id="IPR001849">
    <property type="entry name" value="PH_domain"/>
</dbReference>
<dbReference type="InterPro" id="IPR000306">
    <property type="entry name" value="Znf_FYVE"/>
</dbReference>
<evidence type="ECO:0000256" key="1">
    <source>
        <dbReference type="ARBA" id="ARBA00022723"/>
    </source>
</evidence>
<evidence type="ECO:0000256" key="7">
    <source>
        <dbReference type="SAM" id="MobiDB-lite"/>
    </source>
</evidence>
<dbReference type="Pfam" id="PF08381">
    <property type="entry name" value="BRX"/>
    <property type="match status" value="1"/>
</dbReference>
<gene>
    <name evidence="11" type="ORF">A4U43_C01F4890</name>
</gene>
<evidence type="ECO:0000256" key="5">
    <source>
        <dbReference type="PROSITE-ProRule" id="PRU00091"/>
    </source>
</evidence>
<feature type="domain" description="PH" evidence="8">
    <location>
        <begin position="1"/>
        <end position="56"/>
    </location>
</feature>
<feature type="repeat" description="RCC1" evidence="6">
    <location>
        <begin position="248"/>
        <end position="299"/>
    </location>
</feature>
<feature type="repeat" description="RCC1" evidence="6">
    <location>
        <begin position="417"/>
        <end position="468"/>
    </location>
</feature>
<dbReference type="AlphaFoldDB" id="A0A5P1FME3"/>
<keyword evidence="3 5" id="KW-0863">Zinc-finger</keyword>
<feature type="compositionally biased region" description="Pro residues" evidence="7">
    <location>
        <begin position="745"/>
        <end position="759"/>
    </location>
</feature>
<organism evidence="11 12">
    <name type="scientific">Asparagus officinalis</name>
    <name type="common">Garden asparagus</name>
    <dbReference type="NCBI Taxonomy" id="4686"/>
    <lineage>
        <taxon>Eukaryota</taxon>
        <taxon>Viridiplantae</taxon>
        <taxon>Streptophyta</taxon>
        <taxon>Embryophyta</taxon>
        <taxon>Tracheophyta</taxon>
        <taxon>Spermatophyta</taxon>
        <taxon>Magnoliopsida</taxon>
        <taxon>Liliopsida</taxon>
        <taxon>Asparagales</taxon>
        <taxon>Asparagaceae</taxon>
        <taxon>Asparagoideae</taxon>
        <taxon>Asparagus</taxon>
    </lineage>
</organism>
<dbReference type="InterPro" id="IPR009091">
    <property type="entry name" value="RCC1/BLIP-II"/>
</dbReference>
<dbReference type="Gene3D" id="3.30.40.10">
    <property type="entry name" value="Zinc/RING finger domain, C3HC4 (zinc finger)"/>
    <property type="match status" value="1"/>
</dbReference>
<feature type="region of interest" description="Disordered" evidence="7">
    <location>
        <begin position="718"/>
        <end position="760"/>
    </location>
</feature>
<keyword evidence="2" id="KW-0677">Repeat</keyword>
<evidence type="ECO:0000259" key="9">
    <source>
        <dbReference type="PROSITE" id="PS50178"/>
    </source>
</evidence>
<keyword evidence="12" id="KW-1185">Reference proteome</keyword>
<dbReference type="InterPro" id="IPR019446">
    <property type="entry name" value="BMT5-like"/>
</dbReference>
<dbReference type="InterPro" id="IPR051210">
    <property type="entry name" value="Ub_ligase/GEF_domain"/>
</dbReference>
<dbReference type="InterPro" id="IPR013083">
    <property type="entry name" value="Znf_RING/FYVE/PHD"/>
</dbReference>
<dbReference type="SUPFAM" id="SSF50729">
    <property type="entry name" value="PH domain-like"/>
    <property type="match status" value="1"/>
</dbReference>
<keyword evidence="1" id="KW-0479">Metal-binding</keyword>
<dbReference type="SMART" id="SM00064">
    <property type="entry name" value="FYVE"/>
    <property type="match status" value="1"/>
</dbReference>
<feature type="compositionally biased region" description="Low complexity" evidence="7">
    <location>
        <begin position="868"/>
        <end position="882"/>
    </location>
</feature>
<dbReference type="InterPro" id="IPR011993">
    <property type="entry name" value="PH-like_dom_sf"/>
</dbReference>
<dbReference type="PROSITE" id="PS50012">
    <property type="entry name" value="RCC1_3"/>
    <property type="match status" value="7"/>
</dbReference>
<sequence length="1129" mass="123583">MKFRYPAFQAIFQRYPRPDKEYQSFSLIYSDRSLDVICKDKDEAEVWFVALKALISRGNIRKWRAESIRSERTSDANSPTTSTQKSSPTFSTDTFHKDSRDPQIPYEGHPVSSFGNLFSDVILYTAQTKSSFQRDSASNSLRTLSLEAGDISNGRGSAVDAIRLSFSSALSSSSYGSGYEEFDALGDVFIWGEGIGDGVLGGGQHKVGSLSVAKIDASLPKALESAMVLDVQNIACGSKHAAVVTKQGEVFSWGEESGGRLGHGVDADVSNPKLIDTLSGTNIEFVSCGEFHTCAVSLSGDLYTWGDGIHNSGLLGHGTHSSHWIPKKVSGQLEGLHVSSVSCGPWHTTIVTSAGQIFTFGDGTFGALGHGDRTSTNMPREIEALKGMRTIRAACGVWHTAAVVEIKDSSSDSVSSGILFTWGDGDKGRLGHGDKAPRLLPACVVSLSEHNFCQVECGNDVTIVLTTSGQVYTMGSNVYGQLGNPTADGKLPTCIDGKLRDIFVEEITCGSYHAALLTSKTEVYTWGRGANGRLGHGDNDNRSIPTVVEALKEKKVKNVVCGSTFTAVICLHKCVSSADQSVCSGCHLPFGFRRKRHNCYNCGLVFCKSCSSRKSVKASLAPSMSKPYRVCDGCYTKLKKATGDGVFSRKLKLQTGNLSQISNEPAEKCSFVPKLQGQLSRLSSVDSFKGESKYSRQHVIELNNGQLLPNLRENYLQSSQQDSSLNLSGSSKKMFSVNVPSSRAPSPPTSPLPSRPDPSYPITTQTITNLTSPAMIDARKTTDDNLSQEVVRLQLKVEELTHKCQLLEAELETTSRRLREATAMAGEETAKCNAATEVIKSLTEQLKDVSEKEPEGWTMNKGHGCGASHSSSSLKLPSNESSMAASLAPQSNGNSSNLLPCNGAALSKEEAEWVEQVEQGVYITVSSFPGGGKHLKRVRFSRKRFSEQKAEQWSFGCALNMVATSLHSEEMLPLKHWTSVAHIEELKSLGCTILHNVDVKDMHEHDTLKTMRFDRIVYNFPHAGYFLHLSETHRELIRRHKELVKAFFTSASKMLSKHGEIHVSHRDDHPYVKWELEKLANEVDLVLIEKAEFQKSDYPGYHHKRGDGRRSNKSFPLKECFTFKFSTSN</sequence>
<dbReference type="Pfam" id="PF01363">
    <property type="entry name" value="FYVE"/>
    <property type="match status" value="1"/>
</dbReference>
<dbReference type="InterPro" id="IPR017455">
    <property type="entry name" value="Znf_FYVE-rel"/>
</dbReference>
<dbReference type="GO" id="GO:0070475">
    <property type="term" value="P:rRNA base methylation"/>
    <property type="evidence" value="ECO:0007669"/>
    <property type="project" value="InterPro"/>
</dbReference>
<feature type="repeat" description="RCC1" evidence="6">
    <location>
        <begin position="300"/>
        <end position="354"/>
    </location>
</feature>
<dbReference type="Pfam" id="PF13713">
    <property type="entry name" value="BRX_N"/>
    <property type="match status" value="1"/>
</dbReference>
<feature type="domain" description="BRX" evidence="10">
    <location>
        <begin position="911"/>
        <end position="966"/>
    </location>
</feature>
<evidence type="ECO:0000313" key="12">
    <source>
        <dbReference type="Proteomes" id="UP000243459"/>
    </source>
</evidence>
<dbReference type="PROSITE" id="PS51514">
    <property type="entry name" value="BRX"/>
    <property type="match status" value="1"/>
</dbReference>
<feature type="repeat" description="RCC1" evidence="6">
    <location>
        <begin position="186"/>
        <end position="247"/>
    </location>
</feature>
<dbReference type="GO" id="GO:0008270">
    <property type="term" value="F:zinc ion binding"/>
    <property type="evidence" value="ECO:0007669"/>
    <property type="project" value="UniProtKB-KW"/>
</dbReference>
<name>A0A5P1FME3_ASPOF</name>
<evidence type="ECO:0000256" key="6">
    <source>
        <dbReference type="PROSITE-ProRule" id="PRU00235"/>
    </source>
</evidence>
<dbReference type="InterPro" id="IPR027988">
    <property type="entry name" value="BRX_N"/>
</dbReference>
<dbReference type="PROSITE" id="PS00626">
    <property type="entry name" value="RCC1_2"/>
    <property type="match status" value="3"/>
</dbReference>
<dbReference type="FunFam" id="2.130.10.30:FF:000028">
    <property type="entry name" value="PH, RCC1 and FYVE domains-containing protein 1"/>
    <property type="match status" value="1"/>
</dbReference>
<dbReference type="SUPFAM" id="SSF57903">
    <property type="entry name" value="FYVE/PHD zinc finger"/>
    <property type="match status" value="1"/>
</dbReference>
<dbReference type="Pfam" id="PF10354">
    <property type="entry name" value="BMT5-like"/>
    <property type="match status" value="1"/>
</dbReference>
<dbReference type="PANTHER" id="PTHR22870:SF358">
    <property type="entry name" value="REGULATOR OF CHROMOSOME CONDENSATION (RCC1) FAMILY WITH FYVE ZINC FINGER DOMAIN-CONTAINING PROTEIN"/>
    <property type="match status" value="1"/>
</dbReference>
<evidence type="ECO:0000259" key="8">
    <source>
        <dbReference type="PROSITE" id="PS50003"/>
    </source>
</evidence>
<dbReference type="PRINTS" id="PR00633">
    <property type="entry name" value="RCCNDNSATION"/>
</dbReference>
<dbReference type="OMA" id="AFKESEW"/>
<dbReference type="Proteomes" id="UP000243459">
    <property type="component" value="Chromosome 1"/>
</dbReference>
<dbReference type="CDD" id="cd00065">
    <property type="entry name" value="FYVE_like_SF"/>
    <property type="match status" value="1"/>
</dbReference>
<dbReference type="InterPro" id="IPR058923">
    <property type="entry name" value="RCC1-like_dom"/>
</dbReference>
<dbReference type="PANTHER" id="PTHR22870">
    <property type="entry name" value="REGULATOR OF CHROMOSOME CONDENSATION"/>
    <property type="match status" value="1"/>
</dbReference>
<dbReference type="SUPFAM" id="SSF50985">
    <property type="entry name" value="RCC1/BLIP-II"/>
    <property type="match status" value="1"/>
</dbReference>
<dbReference type="InterPro" id="IPR013591">
    <property type="entry name" value="Brevis_radix_dom"/>
</dbReference>
<evidence type="ECO:0000256" key="3">
    <source>
        <dbReference type="ARBA" id="ARBA00022771"/>
    </source>
</evidence>
<dbReference type="Gene3D" id="2.130.10.30">
    <property type="entry name" value="Regulator of chromosome condensation 1/beta-lactamase-inhibitor protein II"/>
    <property type="match status" value="3"/>
</dbReference>
<evidence type="ECO:0000256" key="2">
    <source>
        <dbReference type="ARBA" id="ARBA00022737"/>
    </source>
</evidence>
<protein>
    <recommendedName>
        <fullName evidence="13">FYVE-type domain-containing protein</fullName>
    </recommendedName>
</protein>
<dbReference type="GO" id="GO:0070042">
    <property type="term" value="F:rRNA (uridine-N3-)-methyltransferase activity"/>
    <property type="evidence" value="ECO:0007669"/>
    <property type="project" value="InterPro"/>
</dbReference>
<accession>A0A5P1FME3</accession>
<feature type="region of interest" description="Disordered" evidence="7">
    <location>
        <begin position="851"/>
        <end position="894"/>
    </location>
</feature>
<feature type="region of interest" description="Disordered" evidence="7">
    <location>
        <begin position="68"/>
        <end position="102"/>
    </location>
</feature>
<proteinExistence type="predicted"/>
<dbReference type="Gene3D" id="2.30.29.30">
    <property type="entry name" value="Pleckstrin-homology domain (PH domain)/Phosphotyrosine-binding domain (PTB)"/>
    <property type="match status" value="1"/>
</dbReference>
<dbReference type="Pfam" id="PF25390">
    <property type="entry name" value="WD40_RLD"/>
    <property type="match status" value="1"/>
</dbReference>
<feature type="compositionally biased region" description="Low complexity" evidence="7">
    <location>
        <begin position="78"/>
        <end position="92"/>
    </location>
</feature>
<dbReference type="Gramene" id="ONK79292">
    <property type="protein sequence ID" value="ONK79292"/>
    <property type="gene ID" value="A4U43_C01F4890"/>
</dbReference>
<evidence type="ECO:0000256" key="4">
    <source>
        <dbReference type="ARBA" id="ARBA00022833"/>
    </source>
</evidence>
<feature type="repeat" description="RCC1" evidence="6">
    <location>
        <begin position="355"/>
        <end position="406"/>
    </location>
</feature>
<feature type="repeat" description="RCC1" evidence="6">
    <location>
        <begin position="521"/>
        <end position="572"/>
    </location>
</feature>
<keyword evidence="4" id="KW-0862">Zinc</keyword>
<evidence type="ECO:0000259" key="10">
    <source>
        <dbReference type="PROSITE" id="PS51514"/>
    </source>
</evidence>
<dbReference type="InterPro" id="IPR011011">
    <property type="entry name" value="Znf_FYVE_PHD"/>
</dbReference>
<evidence type="ECO:0008006" key="13">
    <source>
        <dbReference type="Google" id="ProtNLM"/>
    </source>
</evidence>
<dbReference type="EMBL" id="CM007381">
    <property type="protein sequence ID" value="ONK79292.1"/>
    <property type="molecule type" value="Genomic_DNA"/>
</dbReference>
<feature type="compositionally biased region" description="Low complexity" evidence="7">
    <location>
        <begin position="718"/>
        <end position="731"/>
    </location>
</feature>
<reference evidence="12" key="1">
    <citation type="journal article" date="2017" name="Nat. Commun.">
        <title>The asparagus genome sheds light on the origin and evolution of a young Y chromosome.</title>
        <authorList>
            <person name="Harkess A."/>
            <person name="Zhou J."/>
            <person name="Xu C."/>
            <person name="Bowers J.E."/>
            <person name="Van der Hulst R."/>
            <person name="Ayyampalayam S."/>
            <person name="Mercati F."/>
            <person name="Riccardi P."/>
            <person name="McKain M.R."/>
            <person name="Kakrana A."/>
            <person name="Tang H."/>
            <person name="Ray J."/>
            <person name="Groenendijk J."/>
            <person name="Arikit S."/>
            <person name="Mathioni S.M."/>
            <person name="Nakano M."/>
            <person name="Shan H."/>
            <person name="Telgmann-Rauber A."/>
            <person name="Kanno A."/>
            <person name="Yue Z."/>
            <person name="Chen H."/>
            <person name="Li W."/>
            <person name="Chen Y."/>
            <person name="Xu X."/>
            <person name="Zhang Y."/>
            <person name="Luo S."/>
            <person name="Chen H."/>
            <person name="Gao J."/>
            <person name="Mao Z."/>
            <person name="Pires J.C."/>
            <person name="Luo M."/>
            <person name="Kudrna D."/>
            <person name="Wing R.A."/>
            <person name="Meyers B.C."/>
            <person name="Yi K."/>
            <person name="Kong H."/>
            <person name="Lavrijsen P."/>
            <person name="Sunseri F."/>
            <person name="Falavigna A."/>
            <person name="Ye Y."/>
            <person name="Leebens-Mack J.H."/>
            <person name="Chen G."/>
        </authorList>
    </citation>
    <scope>NUCLEOTIDE SEQUENCE [LARGE SCALE GENOMIC DNA]</scope>
    <source>
        <strain evidence="12">cv. DH0086</strain>
    </source>
</reference>
<evidence type="ECO:0000313" key="11">
    <source>
        <dbReference type="EMBL" id="ONK79292.1"/>
    </source>
</evidence>
<feature type="repeat" description="RCC1" evidence="6">
    <location>
        <begin position="469"/>
        <end position="520"/>
    </location>
</feature>
<dbReference type="PROSITE" id="PS50178">
    <property type="entry name" value="ZF_FYVE"/>
    <property type="match status" value="1"/>
</dbReference>